<dbReference type="AlphaFoldDB" id="B8KRV8"/>
<sequence length="343" mass="37232">MQVKPEQLSRQLDAGLARCYLVTGDEPLLVQESADAIRAAARAAGCDERERIDTTTPAGWQDLLQSGGALSLFAQRKLVEVHVPSGKPGTEGSKALQAYLDREGDDVLLIIAGKIDKSSRRGKWFNALDQAGVVVTVWPVSPQEMPRWLQGRLQQAGLRADREALQLLSERVEGNLLAAMQEVEKLKLLADSNDITAQTVIECVFDNARYSVFGLIDKALAGDARGALRTLRGLRAEATAPPVLLWAINREVKLLAEITDDIARGTAAHSAMNQRGVWRNRTALVQQGLDRHTPSSIAELQSGCFAVDASTKGFGPGDPWDHLETVIVQLALGDSSSNSRRRA</sequence>
<evidence type="ECO:0000259" key="11">
    <source>
        <dbReference type="Pfam" id="PF14840"/>
    </source>
</evidence>
<evidence type="ECO:0000256" key="2">
    <source>
        <dbReference type="ARBA" id="ARBA00017703"/>
    </source>
</evidence>
<proteinExistence type="inferred from homology"/>
<dbReference type="InterPro" id="IPR027417">
    <property type="entry name" value="P-loop_NTPase"/>
</dbReference>
<evidence type="ECO:0000313" key="12">
    <source>
        <dbReference type="EMBL" id="EED36630.1"/>
    </source>
</evidence>
<keyword evidence="13" id="KW-1185">Reference proteome</keyword>
<dbReference type="InterPro" id="IPR005790">
    <property type="entry name" value="DNA_polIII_delta"/>
</dbReference>
<evidence type="ECO:0000313" key="13">
    <source>
        <dbReference type="Proteomes" id="UP000004699"/>
    </source>
</evidence>
<dbReference type="Gene3D" id="1.10.8.60">
    <property type="match status" value="1"/>
</dbReference>
<dbReference type="EMBL" id="DS999411">
    <property type="protein sequence ID" value="EED36630.1"/>
    <property type="molecule type" value="Genomic_DNA"/>
</dbReference>
<dbReference type="OrthoDB" id="9770982at2"/>
<comment type="catalytic activity">
    <reaction evidence="8">
        <text>DNA(n) + a 2'-deoxyribonucleoside 5'-triphosphate = DNA(n+1) + diphosphate</text>
        <dbReference type="Rhea" id="RHEA:22508"/>
        <dbReference type="Rhea" id="RHEA-COMP:17339"/>
        <dbReference type="Rhea" id="RHEA-COMP:17340"/>
        <dbReference type="ChEBI" id="CHEBI:33019"/>
        <dbReference type="ChEBI" id="CHEBI:61560"/>
        <dbReference type="ChEBI" id="CHEBI:173112"/>
        <dbReference type="EC" id="2.7.7.7"/>
    </reaction>
</comment>
<evidence type="ECO:0000259" key="10">
    <source>
        <dbReference type="Pfam" id="PF06144"/>
    </source>
</evidence>
<dbReference type="InterPro" id="IPR032780">
    <property type="entry name" value="DNA_pol3_delt_C"/>
</dbReference>
<organism evidence="12 13">
    <name type="scientific">Luminiphilus syltensis NOR5-1B</name>
    <dbReference type="NCBI Taxonomy" id="565045"/>
    <lineage>
        <taxon>Bacteria</taxon>
        <taxon>Pseudomonadati</taxon>
        <taxon>Pseudomonadota</taxon>
        <taxon>Gammaproteobacteria</taxon>
        <taxon>Cellvibrionales</taxon>
        <taxon>Halieaceae</taxon>
        <taxon>Luminiphilus</taxon>
    </lineage>
</organism>
<dbReference type="SUPFAM" id="SSF52540">
    <property type="entry name" value="P-loop containing nucleoside triphosphate hydrolases"/>
    <property type="match status" value="1"/>
</dbReference>
<dbReference type="Gene3D" id="1.20.272.10">
    <property type="match status" value="1"/>
</dbReference>
<evidence type="ECO:0000256" key="4">
    <source>
        <dbReference type="ARBA" id="ARBA00022695"/>
    </source>
</evidence>
<gene>
    <name evidence="12" type="primary">holA</name>
    <name evidence="12" type="ORF">NOR51B_2582</name>
</gene>
<evidence type="ECO:0000256" key="5">
    <source>
        <dbReference type="ARBA" id="ARBA00022705"/>
    </source>
</evidence>
<dbReference type="SUPFAM" id="SSF48019">
    <property type="entry name" value="post-AAA+ oligomerization domain-like"/>
    <property type="match status" value="1"/>
</dbReference>
<evidence type="ECO:0000256" key="7">
    <source>
        <dbReference type="ARBA" id="ARBA00034754"/>
    </source>
</evidence>
<dbReference type="RefSeq" id="WP_009021373.1">
    <property type="nucleotide sequence ID" value="NZ_DS999411.1"/>
</dbReference>
<evidence type="ECO:0000256" key="1">
    <source>
        <dbReference type="ARBA" id="ARBA00012417"/>
    </source>
</evidence>
<keyword evidence="5" id="KW-0235">DNA replication</keyword>
<name>B8KRV8_9GAMM</name>
<dbReference type="eggNOG" id="COG1466">
    <property type="taxonomic scope" value="Bacteria"/>
</dbReference>
<dbReference type="InterPro" id="IPR008921">
    <property type="entry name" value="DNA_pol3_clamp-load_cplx_C"/>
</dbReference>
<dbReference type="Pfam" id="PF14840">
    <property type="entry name" value="DNA_pol3_delt_C"/>
    <property type="match status" value="1"/>
</dbReference>
<comment type="similarity">
    <text evidence="7">Belongs to the DNA polymerase HolA subunit family.</text>
</comment>
<dbReference type="GO" id="GO:0003887">
    <property type="term" value="F:DNA-directed DNA polymerase activity"/>
    <property type="evidence" value="ECO:0007669"/>
    <property type="project" value="UniProtKB-UniRule"/>
</dbReference>
<reference evidence="13" key="1">
    <citation type="journal article" date="2013" name="BMC Microbiol.">
        <title>Taxonomy and evolution of bacteriochlorophyll a-containing members of the OM60/NOR5 clade of marine gammaproteobacteria: description of Luminiphilus syltensis gen. nov., sp. nov., reclassification of Haliea rubra as Pseudohaliea rubra gen. nov., comb. nov., and emendation of Chromatocurvus halotolerans.</title>
        <authorList>
            <person name="Spring S."/>
            <person name="Riedel T."/>
            <person name="Sproer C."/>
            <person name="Yan S."/>
            <person name="Harder J."/>
            <person name="Fuchs B.M."/>
        </authorList>
    </citation>
    <scope>NUCLEOTIDE SEQUENCE [LARGE SCALE GENOMIC DNA]</scope>
    <source>
        <strain evidence="13">NOR51-B</strain>
    </source>
</reference>
<dbReference type="Pfam" id="PF06144">
    <property type="entry name" value="DNA_pol3_delta"/>
    <property type="match status" value="1"/>
</dbReference>
<keyword evidence="4 12" id="KW-0548">Nucleotidyltransferase</keyword>
<feature type="domain" description="DNA polymerase III subunit delta C-terminal" evidence="11">
    <location>
        <begin position="213"/>
        <end position="293"/>
    </location>
</feature>
<keyword evidence="3 12" id="KW-0808">Transferase</keyword>
<evidence type="ECO:0000256" key="9">
    <source>
        <dbReference type="NCBIfam" id="TIGR01128"/>
    </source>
</evidence>
<dbReference type="STRING" id="565045.NOR51B_2582"/>
<evidence type="ECO:0000256" key="8">
    <source>
        <dbReference type="ARBA" id="ARBA00049244"/>
    </source>
</evidence>
<dbReference type="GO" id="GO:0006261">
    <property type="term" value="P:DNA-templated DNA replication"/>
    <property type="evidence" value="ECO:0007669"/>
    <property type="project" value="TreeGrafter"/>
</dbReference>
<keyword evidence="6" id="KW-0239">DNA-directed DNA polymerase</keyword>
<dbReference type="GO" id="GO:0003677">
    <property type="term" value="F:DNA binding"/>
    <property type="evidence" value="ECO:0007669"/>
    <property type="project" value="InterPro"/>
</dbReference>
<dbReference type="PANTHER" id="PTHR34388">
    <property type="entry name" value="DNA POLYMERASE III SUBUNIT DELTA"/>
    <property type="match status" value="1"/>
</dbReference>
<dbReference type="GO" id="GO:0009360">
    <property type="term" value="C:DNA polymerase III complex"/>
    <property type="evidence" value="ECO:0007669"/>
    <property type="project" value="UniProtKB-UniRule"/>
</dbReference>
<accession>B8KRV8</accession>
<evidence type="ECO:0000256" key="6">
    <source>
        <dbReference type="ARBA" id="ARBA00022932"/>
    </source>
</evidence>
<evidence type="ECO:0000256" key="3">
    <source>
        <dbReference type="ARBA" id="ARBA00022679"/>
    </source>
</evidence>
<dbReference type="CDD" id="cd18138">
    <property type="entry name" value="HLD_clamp_pol_III_delta"/>
    <property type="match status" value="1"/>
</dbReference>
<dbReference type="Proteomes" id="UP000004699">
    <property type="component" value="Unassembled WGS sequence"/>
</dbReference>
<dbReference type="PANTHER" id="PTHR34388:SF1">
    <property type="entry name" value="DNA POLYMERASE III SUBUNIT DELTA"/>
    <property type="match status" value="1"/>
</dbReference>
<dbReference type="Gene3D" id="3.40.50.300">
    <property type="entry name" value="P-loop containing nucleotide triphosphate hydrolases"/>
    <property type="match status" value="1"/>
</dbReference>
<dbReference type="InterPro" id="IPR010372">
    <property type="entry name" value="DNA_pol3_delta_N"/>
</dbReference>
<protein>
    <recommendedName>
        <fullName evidence="2 9">DNA polymerase III subunit delta</fullName>
        <ecNumber evidence="1 9">2.7.7.7</ecNumber>
    </recommendedName>
</protein>
<dbReference type="EC" id="2.7.7.7" evidence="1 9"/>
<dbReference type="HOGENOM" id="CLU_044694_0_0_6"/>
<dbReference type="NCBIfam" id="TIGR01128">
    <property type="entry name" value="holA"/>
    <property type="match status" value="1"/>
</dbReference>
<feature type="domain" description="DNA polymerase III delta N-terminal" evidence="10">
    <location>
        <begin position="20"/>
        <end position="136"/>
    </location>
</feature>